<protein>
    <submittedName>
        <fullName evidence="2">Uncharacterized protein</fullName>
    </submittedName>
</protein>
<dbReference type="AlphaFoldDB" id="A0A6A6ZS41"/>
<evidence type="ECO:0000313" key="3">
    <source>
        <dbReference type="Proteomes" id="UP000799424"/>
    </source>
</evidence>
<evidence type="ECO:0000313" key="2">
    <source>
        <dbReference type="EMBL" id="KAF2823646.1"/>
    </source>
</evidence>
<sequence>MGFLLISMKRWSFMSVAHSLCGASRASSPGDCEAISSLKLGDNVSFCFALFAENSDVELARSKWSDWTEIKNVGEIPQMNIGDGFAQIETIRKIRVKTVPTNDSDGKLVATIKGHGVLTFPMVKEIAEV</sequence>
<feature type="signal peptide" evidence="1">
    <location>
        <begin position="1"/>
        <end position="26"/>
    </location>
</feature>
<dbReference type="EMBL" id="MU006231">
    <property type="protein sequence ID" value="KAF2823646.1"/>
    <property type="molecule type" value="Genomic_DNA"/>
</dbReference>
<accession>A0A6A6ZS41</accession>
<gene>
    <name evidence="2" type="ORF">CC86DRAFT_457320</name>
</gene>
<dbReference type="Proteomes" id="UP000799424">
    <property type="component" value="Unassembled WGS sequence"/>
</dbReference>
<dbReference type="OrthoDB" id="5688106at2759"/>
<proteinExistence type="predicted"/>
<name>A0A6A6ZS41_9PLEO</name>
<keyword evidence="3" id="KW-1185">Reference proteome</keyword>
<reference evidence="2" key="1">
    <citation type="journal article" date="2020" name="Stud. Mycol.">
        <title>101 Dothideomycetes genomes: a test case for predicting lifestyles and emergence of pathogens.</title>
        <authorList>
            <person name="Haridas S."/>
            <person name="Albert R."/>
            <person name="Binder M."/>
            <person name="Bloem J."/>
            <person name="Labutti K."/>
            <person name="Salamov A."/>
            <person name="Andreopoulos B."/>
            <person name="Baker S."/>
            <person name="Barry K."/>
            <person name="Bills G."/>
            <person name="Bluhm B."/>
            <person name="Cannon C."/>
            <person name="Castanera R."/>
            <person name="Culley D."/>
            <person name="Daum C."/>
            <person name="Ezra D."/>
            <person name="Gonzalez J."/>
            <person name="Henrissat B."/>
            <person name="Kuo A."/>
            <person name="Liang C."/>
            <person name="Lipzen A."/>
            <person name="Lutzoni F."/>
            <person name="Magnuson J."/>
            <person name="Mondo S."/>
            <person name="Nolan M."/>
            <person name="Ohm R."/>
            <person name="Pangilinan J."/>
            <person name="Park H.-J."/>
            <person name="Ramirez L."/>
            <person name="Alfaro M."/>
            <person name="Sun H."/>
            <person name="Tritt A."/>
            <person name="Yoshinaga Y."/>
            <person name="Zwiers L.-H."/>
            <person name="Turgeon B."/>
            <person name="Goodwin S."/>
            <person name="Spatafora J."/>
            <person name="Crous P."/>
            <person name="Grigoriev I."/>
        </authorList>
    </citation>
    <scope>NUCLEOTIDE SEQUENCE</scope>
    <source>
        <strain evidence="2">CBS 113818</strain>
    </source>
</reference>
<keyword evidence="1" id="KW-0732">Signal</keyword>
<evidence type="ECO:0000256" key="1">
    <source>
        <dbReference type="SAM" id="SignalP"/>
    </source>
</evidence>
<feature type="chain" id="PRO_5025651397" evidence="1">
    <location>
        <begin position="27"/>
        <end position="129"/>
    </location>
</feature>
<organism evidence="2 3">
    <name type="scientific">Ophiobolus disseminans</name>
    <dbReference type="NCBI Taxonomy" id="1469910"/>
    <lineage>
        <taxon>Eukaryota</taxon>
        <taxon>Fungi</taxon>
        <taxon>Dikarya</taxon>
        <taxon>Ascomycota</taxon>
        <taxon>Pezizomycotina</taxon>
        <taxon>Dothideomycetes</taxon>
        <taxon>Pleosporomycetidae</taxon>
        <taxon>Pleosporales</taxon>
        <taxon>Pleosporineae</taxon>
        <taxon>Phaeosphaeriaceae</taxon>
        <taxon>Ophiobolus</taxon>
    </lineage>
</organism>